<proteinExistence type="inferred from homology"/>
<dbReference type="EMBL" id="JAMDLW010000061">
    <property type="protein sequence ID" value="MCY9523190.1"/>
    <property type="molecule type" value="Genomic_DNA"/>
</dbReference>
<dbReference type="SUPFAM" id="SSF53807">
    <property type="entry name" value="Helical backbone' metal receptor"/>
    <property type="match status" value="1"/>
</dbReference>
<evidence type="ECO:0000259" key="5">
    <source>
        <dbReference type="PROSITE" id="PS50983"/>
    </source>
</evidence>
<evidence type="ECO:0000256" key="2">
    <source>
        <dbReference type="ARBA" id="ARBA00008814"/>
    </source>
</evidence>
<evidence type="ECO:0000313" key="7">
    <source>
        <dbReference type="Proteomes" id="UP001207626"/>
    </source>
</evidence>
<gene>
    <name evidence="6" type="ORF">M5X09_26675</name>
</gene>
<comment type="subcellular location">
    <subcellularLocation>
        <location evidence="1">Cell envelope</location>
    </subcellularLocation>
</comment>
<evidence type="ECO:0000256" key="1">
    <source>
        <dbReference type="ARBA" id="ARBA00004196"/>
    </source>
</evidence>
<protein>
    <recommendedName>
        <fullName evidence="5">Fe/B12 periplasmic-binding domain-containing protein</fullName>
    </recommendedName>
</protein>
<accession>A0ABT4E132</accession>
<dbReference type="PANTHER" id="PTHR30532:SF29">
    <property type="entry name" value="FE(3+) DICITRATE-BINDING PERIPLASMIC PROTEIN"/>
    <property type="match status" value="1"/>
</dbReference>
<evidence type="ECO:0000256" key="4">
    <source>
        <dbReference type="ARBA" id="ARBA00022729"/>
    </source>
</evidence>
<dbReference type="RefSeq" id="WP_176392926.1">
    <property type="nucleotide sequence ID" value="NZ_JAMDLV010000050.1"/>
</dbReference>
<evidence type="ECO:0000313" key="6">
    <source>
        <dbReference type="EMBL" id="MCY9523190.1"/>
    </source>
</evidence>
<dbReference type="PANTHER" id="PTHR30532">
    <property type="entry name" value="IRON III DICITRATE-BINDING PERIPLASMIC PROTEIN"/>
    <property type="match status" value="1"/>
</dbReference>
<keyword evidence="3" id="KW-0813">Transport</keyword>
<dbReference type="PROSITE" id="PS50983">
    <property type="entry name" value="FE_B12_PBP"/>
    <property type="match status" value="1"/>
</dbReference>
<dbReference type="InterPro" id="IPR051313">
    <property type="entry name" value="Bact_iron-sidero_bind"/>
</dbReference>
<keyword evidence="7" id="KW-1185">Reference proteome</keyword>
<feature type="domain" description="Fe/B12 periplasmic-binding" evidence="5">
    <location>
        <begin position="1"/>
        <end position="74"/>
    </location>
</feature>
<dbReference type="Proteomes" id="UP001207626">
    <property type="component" value="Unassembled WGS sequence"/>
</dbReference>
<name>A0ABT4E132_9BACL</name>
<comment type="similarity">
    <text evidence="2">Belongs to the bacterial solute-binding protein 8 family.</text>
</comment>
<organism evidence="6 7">
    <name type="scientific">Paenibacillus apiarius</name>
    <dbReference type="NCBI Taxonomy" id="46240"/>
    <lineage>
        <taxon>Bacteria</taxon>
        <taxon>Bacillati</taxon>
        <taxon>Bacillota</taxon>
        <taxon>Bacilli</taxon>
        <taxon>Bacillales</taxon>
        <taxon>Paenibacillaceae</taxon>
        <taxon>Paenibacillus</taxon>
    </lineage>
</organism>
<evidence type="ECO:0000256" key="3">
    <source>
        <dbReference type="ARBA" id="ARBA00022448"/>
    </source>
</evidence>
<dbReference type="Gene3D" id="3.40.50.1980">
    <property type="entry name" value="Nitrogenase molybdenum iron protein domain"/>
    <property type="match status" value="1"/>
</dbReference>
<keyword evidence="4" id="KW-0732">Signal</keyword>
<dbReference type="Pfam" id="PF01497">
    <property type="entry name" value="Peripla_BP_2"/>
    <property type="match status" value="1"/>
</dbReference>
<sequence>MKPIGTPEKNLKNPYYFNKLEGVENIGEYEAISLEKIVALQPDLIVTGNETAYDSFSKIAPTILVPFGNLQNGA</sequence>
<dbReference type="InterPro" id="IPR002491">
    <property type="entry name" value="ABC_transptr_periplasmic_BD"/>
</dbReference>
<reference evidence="6 7" key="1">
    <citation type="submission" date="2022-05" db="EMBL/GenBank/DDBJ databases">
        <title>Genome Sequencing of Bee-Associated Microbes.</title>
        <authorList>
            <person name="Dunlap C."/>
        </authorList>
    </citation>
    <scope>NUCLEOTIDE SEQUENCE [LARGE SCALE GENOMIC DNA]</scope>
    <source>
        <strain evidence="6 7">NRRL NRS-1438</strain>
    </source>
</reference>
<comment type="caution">
    <text evidence="6">The sequence shown here is derived from an EMBL/GenBank/DDBJ whole genome shotgun (WGS) entry which is preliminary data.</text>
</comment>